<proteinExistence type="predicted"/>
<dbReference type="OrthoDB" id="10424475at2759"/>
<reference evidence="1 2" key="1">
    <citation type="submission" date="2015-01" db="EMBL/GenBank/DDBJ databases">
        <title>Evolution of Trichinella species and genotypes.</title>
        <authorList>
            <person name="Korhonen P.K."/>
            <person name="Edoardo P."/>
            <person name="Giuseppe L.R."/>
            <person name="Gasser R.B."/>
        </authorList>
    </citation>
    <scope>NUCLEOTIDE SEQUENCE [LARGE SCALE GENOMIC DNA]</scope>
    <source>
        <strain evidence="1">ISS3</strain>
    </source>
</reference>
<comment type="caution">
    <text evidence="1">The sequence shown here is derived from an EMBL/GenBank/DDBJ whole genome shotgun (WGS) entry which is preliminary data.</text>
</comment>
<dbReference type="Proteomes" id="UP000054776">
    <property type="component" value="Unassembled WGS sequence"/>
</dbReference>
<sequence length="292" mass="33410">MKENRLARNNEILHKTRYLQRIPHYNVENVSYTKFQPSSIRFNGVSDGQLPCFYCNFLQLISQPTALKAHFHTWDSDTVETEDEFKKRQRLVRRQRFSNGFTGPTISHPSRCRLDMGRGRGCSSDGGSRNVRGQLALQLTMLRGRPDGIALLLTEIITGWVCLRRANRSQICARLGEKVSQAEVFSVDSVECSNILASFMSHMYLWETAPIHWSMASFFRSHAPREPTTMELYLTENRCGRNSLLGHSCSIANAVHRLKNSCQSEPRQVVLLAAEFIWSPSPFIPMKRKISD</sequence>
<name>A0A0V1BII8_TRISP</name>
<evidence type="ECO:0000313" key="1">
    <source>
        <dbReference type="EMBL" id="KRY36750.1"/>
    </source>
</evidence>
<keyword evidence="2" id="KW-1185">Reference proteome</keyword>
<evidence type="ECO:0000313" key="2">
    <source>
        <dbReference type="Proteomes" id="UP000054776"/>
    </source>
</evidence>
<protein>
    <submittedName>
        <fullName evidence="1">Uncharacterized protein</fullName>
    </submittedName>
</protein>
<organism evidence="1 2">
    <name type="scientific">Trichinella spiralis</name>
    <name type="common">Trichina worm</name>
    <dbReference type="NCBI Taxonomy" id="6334"/>
    <lineage>
        <taxon>Eukaryota</taxon>
        <taxon>Metazoa</taxon>
        <taxon>Ecdysozoa</taxon>
        <taxon>Nematoda</taxon>
        <taxon>Enoplea</taxon>
        <taxon>Dorylaimia</taxon>
        <taxon>Trichinellida</taxon>
        <taxon>Trichinellidae</taxon>
        <taxon>Trichinella</taxon>
    </lineage>
</organism>
<dbReference type="InParanoid" id="A0A0V1BII8"/>
<accession>A0A0V1BII8</accession>
<gene>
    <name evidence="1" type="ORF">T01_2897</name>
</gene>
<dbReference type="EMBL" id="JYDH01000040">
    <property type="protein sequence ID" value="KRY36750.1"/>
    <property type="molecule type" value="Genomic_DNA"/>
</dbReference>
<dbReference type="AlphaFoldDB" id="A0A0V1BII8"/>